<comment type="caution">
    <text evidence="2">The sequence shown here is derived from an EMBL/GenBank/DDBJ whole genome shotgun (WGS) entry which is preliminary data.</text>
</comment>
<sequence length="104" mass="11651">MNKRINSTNLEQALQSRTSIGDCGGQQGGRGHGRGRGRGGHDNVNNKDRDSDTNSSKGKGNTSKPKDKSHIHYFKCKKYGHYKLECRTKFQNKQDEQSNIAEVE</sequence>
<accession>A0A438H0F1</accession>
<organism evidence="2 3">
    <name type="scientific">Vitis vinifera</name>
    <name type="common">Grape</name>
    <dbReference type="NCBI Taxonomy" id="29760"/>
    <lineage>
        <taxon>Eukaryota</taxon>
        <taxon>Viridiplantae</taxon>
        <taxon>Streptophyta</taxon>
        <taxon>Embryophyta</taxon>
        <taxon>Tracheophyta</taxon>
        <taxon>Spermatophyta</taxon>
        <taxon>Magnoliopsida</taxon>
        <taxon>eudicotyledons</taxon>
        <taxon>Gunneridae</taxon>
        <taxon>Pentapetalae</taxon>
        <taxon>rosids</taxon>
        <taxon>Vitales</taxon>
        <taxon>Vitaceae</taxon>
        <taxon>Viteae</taxon>
        <taxon>Vitis</taxon>
    </lineage>
</organism>
<dbReference type="AlphaFoldDB" id="A0A438H0F1"/>
<feature type="region of interest" description="Disordered" evidence="1">
    <location>
        <begin position="1"/>
        <end position="72"/>
    </location>
</feature>
<evidence type="ECO:0000313" key="2">
    <source>
        <dbReference type="EMBL" id="RVW77952.1"/>
    </source>
</evidence>
<dbReference type="GO" id="GO:0008270">
    <property type="term" value="F:zinc ion binding"/>
    <property type="evidence" value="ECO:0007669"/>
    <property type="project" value="InterPro"/>
</dbReference>
<proteinExistence type="predicted"/>
<dbReference type="InterPro" id="IPR036875">
    <property type="entry name" value="Znf_CCHC_sf"/>
</dbReference>
<protein>
    <recommendedName>
        <fullName evidence="4">CCHC-type domain-containing protein</fullName>
    </recommendedName>
</protein>
<dbReference type="EMBL" id="QGNW01000304">
    <property type="protein sequence ID" value="RVW77952.1"/>
    <property type="molecule type" value="Genomic_DNA"/>
</dbReference>
<reference evidence="2 3" key="1">
    <citation type="journal article" date="2018" name="PLoS Genet.">
        <title>Population sequencing reveals clonal diversity and ancestral inbreeding in the grapevine cultivar Chardonnay.</title>
        <authorList>
            <person name="Roach M.J."/>
            <person name="Johnson D.L."/>
            <person name="Bohlmann J."/>
            <person name="van Vuuren H.J."/>
            <person name="Jones S.J."/>
            <person name="Pretorius I.S."/>
            <person name="Schmidt S.A."/>
            <person name="Borneman A.R."/>
        </authorList>
    </citation>
    <scope>NUCLEOTIDE SEQUENCE [LARGE SCALE GENOMIC DNA]</scope>
    <source>
        <strain evidence="3">cv. Chardonnay</strain>
        <tissue evidence="2">Leaf</tissue>
    </source>
</reference>
<gene>
    <name evidence="2" type="ORF">CK203_048234</name>
</gene>
<dbReference type="Proteomes" id="UP000288805">
    <property type="component" value="Unassembled WGS sequence"/>
</dbReference>
<evidence type="ECO:0008006" key="4">
    <source>
        <dbReference type="Google" id="ProtNLM"/>
    </source>
</evidence>
<feature type="compositionally biased region" description="Polar residues" evidence="1">
    <location>
        <begin position="1"/>
        <end position="19"/>
    </location>
</feature>
<dbReference type="GO" id="GO:0003676">
    <property type="term" value="F:nucleic acid binding"/>
    <property type="evidence" value="ECO:0007669"/>
    <property type="project" value="InterPro"/>
</dbReference>
<name>A0A438H0F1_VITVI</name>
<feature type="compositionally biased region" description="Polar residues" evidence="1">
    <location>
        <begin position="53"/>
        <end position="63"/>
    </location>
</feature>
<feature type="compositionally biased region" description="Basic and acidic residues" evidence="1">
    <location>
        <begin position="39"/>
        <end position="52"/>
    </location>
</feature>
<evidence type="ECO:0000256" key="1">
    <source>
        <dbReference type="SAM" id="MobiDB-lite"/>
    </source>
</evidence>
<dbReference type="SUPFAM" id="SSF57756">
    <property type="entry name" value="Retrovirus zinc finger-like domains"/>
    <property type="match status" value="1"/>
</dbReference>
<evidence type="ECO:0000313" key="3">
    <source>
        <dbReference type="Proteomes" id="UP000288805"/>
    </source>
</evidence>